<dbReference type="STRING" id="195883.A0A482WIL1"/>
<dbReference type="FunCoup" id="A0A482WIL1">
    <property type="interactions" value="1850"/>
</dbReference>
<dbReference type="Pfam" id="PF13202">
    <property type="entry name" value="EF-hand_5"/>
    <property type="match status" value="1"/>
</dbReference>
<dbReference type="GO" id="GO:0016579">
    <property type="term" value="P:protein deubiquitination"/>
    <property type="evidence" value="ECO:0007669"/>
    <property type="project" value="InterPro"/>
</dbReference>
<dbReference type="Proteomes" id="UP000291343">
    <property type="component" value="Unassembled WGS sequence"/>
</dbReference>
<evidence type="ECO:0000256" key="3">
    <source>
        <dbReference type="ARBA" id="ARBA00022837"/>
    </source>
</evidence>
<dbReference type="GO" id="GO:0005794">
    <property type="term" value="C:Golgi apparatus"/>
    <property type="evidence" value="ECO:0007669"/>
    <property type="project" value="TreeGrafter"/>
</dbReference>
<evidence type="ECO:0000259" key="6">
    <source>
        <dbReference type="PROSITE" id="PS50235"/>
    </source>
</evidence>
<dbReference type="PROSITE" id="PS00018">
    <property type="entry name" value="EF_HAND_1"/>
    <property type="match status" value="2"/>
</dbReference>
<sequence>MGNKGSKPITTLTYEDAVKRLTDTELKRLRDAFKRFSCSNTITDKVFIREVLGDGVPTNVAEFLFVACGGVPDKGIAWKELLCGLVLLTRGEKEEKYRFVFSLYCNESGTHIHQYDFQKTVESLESGFVPVSVSTLFHRRDRVTFEEFREWLKWETEREDGGCISLNKWILKEPCSVTLGNECDSPTFYQTLAGVTHLEEMDIVQLEKRYFALKEYSQTGKLDEETLRPLISPPIPLSVCSGVFNAFDENRDNHIDFKEMACGISAATRGPLTERQKFCFKVFDADRDGHLSEDEMKHMIDVMLFVRYKNKAKKESIPPLMKELNNYAGSDKGLTVEEYLMWTVNNQLPMDFLNVLFQVCHVVLGLRPVSRSEEGDIVKGWQEREDERGFAVGQFWYLISMEWWNNWLDYVSSTLSSSLSGSDSRMTGSDCSPGGSLKRLRLSKRSLQNSLVENTVALENSSVVVTGITSLESGGHQRSTSSLLAAPFSSWDSPSGSPNQSPRTGRRNMHPGLIDNTSLIVPSPYKVGTLTGEGAKLKQSPALVRGRDYELVPDSLWKALCQWYGGSPALPRQVITAKSSNELELELYPITLRLLRHVRQGERTGPPTSTWSGMVGGYGAAAALIGSTTGYNLDIPNLSPPRRYLAHIATFSRVATIKQVYEFLCDRLHVRSDDMRLWHVDAPSGSMLQLEDENATLEDMSIVDDDQVLIEIRNKDLTWPEEIGNLAFIQSDKCRTAGQTEKGVTGLNNLGNTCFMNAALQCVSNTRILTEYFLGNKHLYELNRSNTMGMRGHLAKKYGDLIQDIWSGQLRTLAPLKLRWTIGKFAPFFTGSQQHDSQELLAFLLDGLHEDLNRVADKPYTEIKESNNRPDVIVAQESWEAMILRNKSIIIDLFYGQLKSSIICNVCGYESVKFEPFNSLSLPLPLESFVHVLVIVIRLNGSVPIQYGLRLNVDATSTFLKSQLSSLCGIPASLLKLVKVADGEIKTTLSDDSKLKDQTGCSESLYAYELPCYPFLSDEERLSINSVKSQREAQTFTAIQRSILPQTVTGSVWGGTQADDPNNMFPVATSDLESPNMDGKSESETCEIMERTGPPSLGHTDSGNCSASSSSLSDIPYHQAGHLIAVHRKLMRQETYFLSSTKVKPVLFGLPVIVACSETTTHQDLYQSVWIQVARLVTPLPPSESTPLNHAMDCDDSLGYEFPFVLKAINKNGTSCAKCPWYNFCRGCRIQCSEEEFGSACSYIAIDWDRTALHLRYQTNLEKTIEKHASVATTLAQQNEPISLDYCMEAFTKEELLTGDEKYHCPRCKEFQLAKKKLQIFRLPPILIIHLKRFQYVNNRWIKSLKVVNMPLSDFDPTPYLAEVPKETILKHKEQSNKLILFLATHKNSVVIERKVVFFERKPALQDFHQHRLTDEQDPFDLSYKLYAVLSHHGQLGNGHYISYALNPNGKWYIYNDSSTKETAAPDTNSAYLLFYERKGLCSDHYMPCVAGKEMKLIDARDLIDDFDDSEFRRTCSVM</sequence>
<dbReference type="GO" id="GO:0004843">
    <property type="term" value="F:cysteine-type deubiquitinase activity"/>
    <property type="evidence" value="ECO:0007669"/>
    <property type="project" value="UniProtKB-EC"/>
</dbReference>
<organism evidence="8 9">
    <name type="scientific">Laodelphax striatellus</name>
    <name type="common">Small brown planthopper</name>
    <name type="synonym">Delphax striatella</name>
    <dbReference type="NCBI Taxonomy" id="195883"/>
    <lineage>
        <taxon>Eukaryota</taxon>
        <taxon>Metazoa</taxon>
        <taxon>Ecdysozoa</taxon>
        <taxon>Arthropoda</taxon>
        <taxon>Hexapoda</taxon>
        <taxon>Insecta</taxon>
        <taxon>Pterygota</taxon>
        <taxon>Neoptera</taxon>
        <taxon>Paraneoptera</taxon>
        <taxon>Hemiptera</taxon>
        <taxon>Auchenorrhyncha</taxon>
        <taxon>Fulgoroidea</taxon>
        <taxon>Delphacidae</taxon>
        <taxon>Criomorphinae</taxon>
        <taxon>Laodelphax</taxon>
    </lineage>
</organism>
<dbReference type="InterPro" id="IPR018200">
    <property type="entry name" value="USP_CS"/>
</dbReference>
<keyword evidence="9" id="KW-1185">Reference proteome</keyword>
<dbReference type="InterPro" id="IPR050185">
    <property type="entry name" value="Ub_carboxyl-term_hydrolase"/>
</dbReference>
<proteinExistence type="predicted"/>
<dbReference type="PROSITE" id="PS50235">
    <property type="entry name" value="USP_3"/>
    <property type="match status" value="1"/>
</dbReference>
<dbReference type="InterPro" id="IPR011992">
    <property type="entry name" value="EF-hand-dom_pair"/>
</dbReference>
<dbReference type="PANTHER" id="PTHR21646:SF76">
    <property type="entry name" value="UBIQUITIN CARBOXYL-TERMINAL HYDROLASE 32"/>
    <property type="match status" value="1"/>
</dbReference>
<evidence type="ECO:0000256" key="4">
    <source>
        <dbReference type="SAM" id="MobiDB-lite"/>
    </source>
</evidence>
<dbReference type="SUPFAM" id="SSF54001">
    <property type="entry name" value="Cysteine proteinases"/>
    <property type="match status" value="1"/>
</dbReference>
<dbReference type="SUPFAM" id="SSF143791">
    <property type="entry name" value="DUSP-like"/>
    <property type="match status" value="1"/>
</dbReference>
<dbReference type="InterPro" id="IPR028889">
    <property type="entry name" value="USP"/>
</dbReference>
<dbReference type="PROSITE" id="PS00972">
    <property type="entry name" value="USP_1"/>
    <property type="match status" value="1"/>
</dbReference>
<evidence type="ECO:0000259" key="7">
    <source>
        <dbReference type="PROSITE" id="PS51283"/>
    </source>
</evidence>
<feature type="domain" description="EF-hand" evidence="5">
    <location>
        <begin position="235"/>
        <end position="270"/>
    </location>
</feature>
<feature type="domain" description="EF-hand" evidence="5">
    <location>
        <begin position="271"/>
        <end position="306"/>
    </location>
</feature>
<evidence type="ECO:0000259" key="5">
    <source>
        <dbReference type="PROSITE" id="PS50222"/>
    </source>
</evidence>
<feature type="domain" description="DUSP" evidence="7">
    <location>
        <begin position="369"/>
        <end position="575"/>
    </location>
</feature>
<dbReference type="SUPFAM" id="SSF47473">
    <property type="entry name" value="EF-hand"/>
    <property type="match status" value="2"/>
</dbReference>
<dbReference type="CDD" id="cd00051">
    <property type="entry name" value="EFh"/>
    <property type="match status" value="1"/>
</dbReference>
<dbReference type="InterPro" id="IPR035927">
    <property type="entry name" value="DUSP-like_sf"/>
</dbReference>
<name>A0A482WIL1_LAOST</name>
<gene>
    <name evidence="8" type="ORF">LSTR_LSTR007700</name>
</gene>
<evidence type="ECO:0000313" key="9">
    <source>
        <dbReference type="Proteomes" id="UP000291343"/>
    </source>
</evidence>
<comment type="catalytic activity">
    <reaction evidence="1">
        <text>Thiol-dependent hydrolysis of ester, thioester, amide, peptide and isopeptide bonds formed by the C-terminal Gly of ubiquitin (a 76-residue protein attached to proteins as an intracellular targeting signal).</text>
        <dbReference type="EC" id="3.4.19.12"/>
    </reaction>
</comment>
<feature type="compositionally biased region" description="Polar residues" evidence="4">
    <location>
        <begin position="490"/>
        <end position="503"/>
    </location>
</feature>
<dbReference type="Pfam" id="PF13833">
    <property type="entry name" value="EF-hand_8"/>
    <property type="match status" value="1"/>
</dbReference>
<dbReference type="InterPro" id="IPR002048">
    <property type="entry name" value="EF_hand_dom"/>
</dbReference>
<dbReference type="SMART" id="SM00054">
    <property type="entry name" value="EFh"/>
    <property type="match status" value="2"/>
</dbReference>
<dbReference type="GO" id="GO:0005509">
    <property type="term" value="F:calcium ion binding"/>
    <property type="evidence" value="ECO:0007669"/>
    <property type="project" value="InterPro"/>
</dbReference>
<dbReference type="PROSITE" id="PS00973">
    <property type="entry name" value="USP_2"/>
    <property type="match status" value="1"/>
</dbReference>
<dbReference type="InterPro" id="IPR018247">
    <property type="entry name" value="EF_Hand_1_Ca_BS"/>
</dbReference>
<keyword evidence="3" id="KW-0106">Calcium</keyword>
<dbReference type="Gene3D" id="1.10.238.10">
    <property type="entry name" value="EF-hand"/>
    <property type="match status" value="3"/>
</dbReference>
<evidence type="ECO:0000256" key="1">
    <source>
        <dbReference type="ARBA" id="ARBA00000707"/>
    </source>
</evidence>
<evidence type="ECO:0000256" key="2">
    <source>
        <dbReference type="ARBA" id="ARBA00012759"/>
    </source>
</evidence>
<dbReference type="PANTHER" id="PTHR21646">
    <property type="entry name" value="UBIQUITIN CARBOXYL-TERMINAL HYDROLASE"/>
    <property type="match status" value="1"/>
</dbReference>
<dbReference type="EC" id="3.4.19.12" evidence="2"/>
<dbReference type="Pfam" id="PF00443">
    <property type="entry name" value="UCH"/>
    <property type="match status" value="1"/>
</dbReference>
<reference evidence="8 9" key="1">
    <citation type="journal article" date="2017" name="Gigascience">
        <title>Genome sequence of the small brown planthopper, Laodelphax striatellus.</title>
        <authorList>
            <person name="Zhu J."/>
            <person name="Jiang F."/>
            <person name="Wang X."/>
            <person name="Yang P."/>
            <person name="Bao Y."/>
            <person name="Zhao W."/>
            <person name="Wang W."/>
            <person name="Lu H."/>
            <person name="Wang Q."/>
            <person name="Cui N."/>
            <person name="Li J."/>
            <person name="Chen X."/>
            <person name="Luo L."/>
            <person name="Yu J."/>
            <person name="Kang L."/>
            <person name="Cui F."/>
        </authorList>
    </citation>
    <scope>NUCLEOTIDE SEQUENCE [LARGE SCALE GENOMIC DNA]</scope>
    <source>
        <strain evidence="8">Lst14</strain>
    </source>
</reference>
<dbReference type="PROSITE" id="PS51283">
    <property type="entry name" value="DUSP"/>
    <property type="match status" value="1"/>
</dbReference>
<dbReference type="Gene3D" id="3.90.70.10">
    <property type="entry name" value="Cysteine proteinases"/>
    <property type="match status" value="2"/>
</dbReference>
<accession>A0A482WIL1</accession>
<dbReference type="Gene3D" id="3.30.2230.10">
    <property type="entry name" value="DUSP-like"/>
    <property type="match status" value="1"/>
</dbReference>
<dbReference type="Pfam" id="PF06337">
    <property type="entry name" value="DUSP"/>
    <property type="match status" value="1"/>
</dbReference>
<dbReference type="InterPro" id="IPR006615">
    <property type="entry name" value="Pept_C19_DUSP"/>
</dbReference>
<protein>
    <recommendedName>
        <fullName evidence="2">ubiquitinyl hydrolase 1</fullName>
        <ecNumber evidence="2">3.4.19.12</ecNumber>
    </recommendedName>
</protein>
<dbReference type="PRINTS" id="PR00450">
    <property type="entry name" value="RECOVERIN"/>
</dbReference>
<feature type="domain" description="USP" evidence="6">
    <location>
        <begin position="745"/>
        <end position="1479"/>
    </location>
</feature>
<dbReference type="EMBL" id="QKKF02034243">
    <property type="protein sequence ID" value="RZF33355.1"/>
    <property type="molecule type" value="Genomic_DNA"/>
</dbReference>
<dbReference type="InterPro" id="IPR001394">
    <property type="entry name" value="Peptidase_C19_UCH"/>
</dbReference>
<feature type="region of interest" description="Disordered" evidence="4">
    <location>
        <begin position="486"/>
        <end position="515"/>
    </location>
</feature>
<dbReference type="OrthoDB" id="265776at2759"/>
<dbReference type="InterPro" id="IPR038765">
    <property type="entry name" value="Papain-like_cys_pep_sf"/>
</dbReference>
<dbReference type="Pfam" id="PF25265">
    <property type="entry name" value="USP32_N"/>
    <property type="match status" value="1"/>
</dbReference>
<evidence type="ECO:0000313" key="8">
    <source>
        <dbReference type="EMBL" id="RZF33355.1"/>
    </source>
</evidence>
<dbReference type="PROSITE" id="PS50222">
    <property type="entry name" value="EF_HAND_2"/>
    <property type="match status" value="2"/>
</dbReference>
<comment type="caution">
    <text evidence="8">The sequence shown here is derived from an EMBL/GenBank/DDBJ whole genome shotgun (WGS) entry which is preliminary data.</text>
</comment>
<dbReference type="InterPro" id="IPR057368">
    <property type="entry name" value="USP32_N"/>
</dbReference>
<dbReference type="Gene3D" id="3.10.20.90">
    <property type="entry name" value="Phosphatidylinositol 3-kinase Catalytic Subunit, Chain A, domain 1"/>
    <property type="match status" value="1"/>
</dbReference>
<dbReference type="SMART" id="SM00695">
    <property type="entry name" value="DUSP"/>
    <property type="match status" value="1"/>
</dbReference>
<dbReference type="InParanoid" id="A0A482WIL1"/>